<dbReference type="InterPro" id="IPR011013">
    <property type="entry name" value="Gal_mutarotase_sf_dom"/>
</dbReference>
<keyword evidence="4" id="KW-0732">Signal</keyword>
<dbReference type="GO" id="GO:0006006">
    <property type="term" value="P:glucose metabolic process"/>
    <property type="evidence" value="ECO:0007669"/>
    <property type="project" value="TreeGrafter"/>
</dbReference>
<dbReference type="EMBL" id="ML213591">
    <property type="protein sequence ID" value="TFK43402.1"/>
    <property type="molecule type" value="Genomic_DNA"/>
</dbReference>
<dbReference type="Pfam" id="PF01263">
    <property type="entry name" value="Aldose_epim"/>
    <property type="match status" value="1"/>
</dbReference>
<feature type="chain" id="PRO_5022784181" evidence="4">
    <location>
        <begin position="23"/>
        <end position="386"/>
    </location>
</feature>
<reference evidence="5 6" key="1">
    <citation type="journal article" date="2019" name="Nat. Ecol. Evol.">
        <title>Megaphylogeny resolves global patterns of mushroom evolution.</title>
        <authorList>
            <person name="Varga T."/>
            <person name="Krizsan K."/>
            <person name="Foldi C."/>
            <person name="Dima B."/>
            <person name="Sanchez-Garcia M."/>
            <person name="Sanchez-Ramirez S."/>
            <person name="Szollosi G.J."/>
            <person name="Szarkandi J.G."/>
            <person name="Papp V."/>
            <person name="Albert L."/>
            <person name="Andreopoulos W."/>
            <person name="Angelini C."/>
            <person name="Antonin V."/>
            <person name="Barry K.W."/>
            <person name="Bougher N.L."/>
            <person name="Buchanan P."/>
            <person name="Buyck B."/>
            <person name="Bense V."/>
            <person name="Catcheside P."/>
            <person name="Chovatia M."/>
            <person name="Cooper J."/>
            <person name="Damon W."/>
            <person name="Desjardin D."/>
            <person name="Finy P."/>
            <person name="Geml J."/>
            <person name="Haridas S."/>
            <person name="Hughes K."/>
            <person name="Justo A."/>
            <person name="Karasinski D."/>
            <person name="Kautmanova I."/>
            <person name="Kiss B."/>
            <person name="Kocsube S."/>
            <person name="Kotiranta H."/>
            <person name="LaButti K.M."/>
            <person name="Lechner B.E."/>
            <person name="Liimatainen K."/>
            <person name="Lipzen A."/>
            <person name="Lukacs Z."/>
            <person name="Mihaltcheva S."/>
            <person name="Morgado L.N."/>
            <person name="Niskanen T."/>
            <person name="Noordeloos M.E."/>
            <person name="Ohm R.A."/>
            <person name="Ortiz-Santana B."/>
            <person name="Ovrebo C."/>
            <person name="Racz N."/>
            <person name="Riley R."/>
            <person name="Savchenko A."/>
            <person name="Shiryaev A."/>
            <person name="Soop K."/>
            <person name="Spirin V."/>
            <person name="Szebenyi C."/>
            <person name="Tomsovsky M."/>
            <person name="Tulloss R.E."/>
            <person name="Uehling J."/>
            <person name="Grigoriev I.V."/>
            <person name="Vagvolgyi C."/>
            <person name="Papp T."/>
            <person name="Martin F.M."/>
            <person name="Miettinen O."/>
            <person name="Hibbett D.S."/>
            <person name="Nagy L.G."/>
        </authorList>
    </citation>
    <scope>NUCLEOTIDE SEQUENCE [LARGE SCALE GENOMIC DNA]</scope>
    <source>
        <strain evidence="5 6">CBS 166.37</strain>
    </source>
</reference>
<dbReference type="GO" id="GO:0004034">
    <property type="term" value="F:aldose 1-epimerase activity"/>
    <property type="evidence" value="ECO:0007669"/>
    <property type="project" value="TreeGrafter"/>
</dbReference>
<dbReference type="GO" id="GO:0030246">
    <property type="term" value="F:carbohydrate binding"/>
    <property type="evidence" value="ECO:0007669"/>
    <property type="project" value="InterPro"/>
</dbReference>
<dbReference type="SUPFAM" id="SSF74650">
    <property type="entry name" value="Galactose mutarotase-like"/>
    <property type="match status" value="1"/>
</dbReference>
<evidence type="ECO:0000313" key="6">
    <source>
        <dbReference type="Proteomes" id="UP000308652"/>
    </source>
</evidence>
<dbReference type="AlphaFoldDB" id="A0A5C3MDL1"/>
<dbReference type="PANTHER" id="PTHR10091:SF6">
    <property type="entry name" value="1-EPIMERASE, PUTATIVE (AFU_ORTHOLOGUE AFUA_3G13240)-RELATED"/>
    <property type="match status" value="1"/>
</dbReference>
<dbReference type="GO" id="GO:0033499">
    <property type="term" value="P:galactose catabolic process via UDP-galactose, Leloir pathway"/>
    <property type="evidence" value="ECO:0007669"/>
    <property type="project" value="TreeGrafter"/>
</dbReference>
<accession>A0A5C3MDL1</accession>
<dbReference type="STRING" id="68775.A0A5C3MDL1"/>
<gene>
    <name evidence="5" type="ORF">BDQ12DRAFT_178076</name>
</gene>
<dbReference type="Proteomes" id="UP000308652">
    <property type="component" value="Unassembled WGS sequence"/>
</dbReference>
<dbReference type="CDD" id="cd09019">
    <property type="entry name" value="galactose_mutarotase_like"/>
    <property type="match status" value="1"/>
</dbReference>
<dbReference type="PANTHER" id="PTHR10091">
    <property type="entry name" value="ALDOSE-1-EPIMERASE"/>
    <property type="match status" value="1"/>
</dbReference>
<sequence length="386" mass="42378">MSKMLSFLYLTAFFLLSSKIDATVIKQPNPFEVVKLVAPDGSIRADFIAIGATATNIWVQDKTGQFRDILLGYDDHTFYQSDKLGHPYFGPIVGRYANRIRNGTFTIPISKNASGPNKFHVPQNEGNNTLHGGTDGYDRRVWHILSKTPSSATFTLVDPDGAQGFPGTVVTTVTYALERKATWKISIRSTATKETPIMLSGHHYWNLEAYQESQDLIGHHAQFQASKFVATDGQLIPTGKLEDVSGTAMDFRKAKSIGVSIPETAAAQFCGSGCVGFDNCWVFDNAQTKKPALSVWSVNSGIKLDIFTNQAALQIYSCNGIFNASLPIPRKKSQGGPIATYADHSCIVIENESLIDAINNPEFGVNQIYGPLRPYVWDASYVFSNL</sequence>
<dbReference type="OrthoDB" id="274691at2759"/>
<comment type="similarity">
    <text evidence="1">Belongs to the aldose epimerase family.</text>
</comment>
<keyword evidence="3" id="KW-0119">Carbohydrate metabolism</keyword>
<evidence type="ECO:0000256" key="1">
    <source>
        <dbReference type="ARBA" id="ARBA00006206"/>
    </source>
</evidence>
<name>A0A5C3MDL1_9AGAR</name>
<evidence type="ECO:0000313" key="5">
    <source>
        <dbReference type="EMBL" id="TFK43402.1"/>
    </source>
</evidence>
<feature type="signal peptide" evidence="4">
    <location>
        <begin position="1"/>
        <end position="22"/>
    </location>
</feature>
<evidence type="ECO:0000256" key="2">
    <source>
        <dbReference type="ARBA" id="ARBA00023235"/>
    </source>
</evidence>
<evidence type="ECO:0000256" key="3">
    <source>
        <dbReference type="ARBA" id="ARBA00023277"/>
    </source>
</evidence>
<proteinExistence type="inferred from homology"/>
<keyword evidence="2" id="KW-0413">Isomerase</keyword>
<evidence type="ECO:0000256" key="4">
    <source>
        <dbReference type="SAM" id="SignalP"/>
    </source>
</evidence>
<protein>
    <submittedName>
        <fullName evidence="5">Galactose mutarotase-like domain-containing protein</fullName>
    </submittedName>
</protein>
<dbReference type="InterPro" id="IPR014718">
    <property type="entry name" value="GH-type_carb-bd"/>
</dbReference>
<dbReference type="InterPro" id="IPR008183">
    <property type="entry name" value="Aldose_1/G6P_1-epimerase"/>
</dbReference>
<dbReference type="Gene3D" id="2.70.98.10">
    <property type="match status" value="1"/>
</dbReference>
<dbReference type="InterPro" id="IPR047215">
    <property type="entry name" value="Galactose_mutarotase-like"/>
</dbReference>
<organism evidence="5 6">
    <name type="scientific">Crucibulum laeve</name>
    <dbReference type="NCBI Taxonomy" id="68775"/>
    <lineage>
        <taxon>Eukaryota</taxon>
        <taxon>Fungi</taxon>
        <taxon>Dikarya</taxon>
        <taxon>Basidiomycota</taxon>
        <taxon>Agaricomycotina</taxon>
        <taxon>Agaricomycetes</taxon>
        <taxon>Agaricomycetidae</taxon>
        <taxon>Agaricales</taxon>
        <taxon>Agaricineae</taxon>
        <taxon>Nidulariaceae</taxon>
        <taxon>Crucibulum</taxon>
    </lineage>
</organism>
<keyword evidence="6" id="KW-1185">Reference proteome</keyword>